<keyword evidence="1" id="KW-0472">Membrane</keyword>
<feature type="transmembrane region" description="Helical" evidence="1">
    <location>
        <begin position="34"/>
        <end position="51"/>
    </location>
</feature>
<evidence type="ECO:0000313" key="3">
    <source>
        <dbReference type="Proteomes" id="UP000198583"/>
    </source>
</evidence>
<dbReference type="STRING" id="84724.SAMN04488564_102670"/>
<evidence type="ECO:0000313" key="2">
    <source>
        <dbReference type="EMBL" id="SFR05020.1"/>
    </source>
</evidence>
<keyword evidence="1" id="KW-0812">Transmembrane</keyword>
<dbReference type="EMBL" id="FOYL01000002">
    <property type="protein sequence ID" value="SFR05020.1"/>
    <property type="molecule type" value="Genomic_DNA"/>
</dbReference>
<evidence type="ECO:0000256" key="1">
    <source>
        <dbReference type="SAM" id="Phobius"/>
    </source>
</evidence>
<keyword evidence="1" id="KW-1133">Transmembrane helix</keyword>
<dbReference type="RefSeq" id="WP_093589538.1">
    <property type="nucleotide sequence ID" value="NZ_FOYL01000002.1"/>
</dbReference>
<keyword evidence="3" id="KW-1185">Reference proteome</keyword>
<dbReference type="Proteomes" id="UP000198583">
    <property type="component" value="Unassembled WGS sequence"/>
</dbReference>
<accession>A0A1I6DHS3</accession>
<proteinExistence type="predicted"/>
<dbReference type="AlphaFoldDB" id="A0A1I6DHS3"/>
<gene>
    <name evidence="2" type="ORF">SAMN04488564_102670</name>
</gene>
<sequence length="59" mass="6302">MSRGGEQALIVLGLVVLGLVMGIAVSLLGIEAPWTYVIMGVVVVVVVPPIIRYRSRPRS</sequence>
<protein>
    <submittedName>
        <fullName evidence="2">Uncharacterized protein</fullName>
    </submittedName>
</protein>
<reference evidence="3" key="1">
    <citation type="submission" date="2016-10" db="EMBL/GenBank/DDBJ databases">
        <authorList>
            <person name="Varghese N."/>
            <person name="Submissions S."/>
        </authorList>
    </citation>
    <scope>NUCLEOTIDE SEQUENCE [LARGE SCALE GENOMIC DNA]</scope>
    <source>
        <strain evidence="3">DSM 44232</strain>
    </source>
</reference>
<organism evidence="2 3">
    <name type="scientific">Lentzea waywayandensis</name>
    <dbReference type="NCBI Taxonomy" id="84724"/>
    <lineage>
        <taxon>Bacteria</taxon>
        <taxon>Bacillati</taxon>
        <taxon>Actinomycetota</taxon>
        <taxon>Actinomycetes</taxon>
        <taxon>Pseudonocardiales</taxon>
        <taxon>Pseudonocardiaceae</taxon>
        <taxon>Lentzea</taxon>
    </lineage>
</organism>
<name>A0A1I6DHS3_9PSEU</name>
<feature type="transmembrane region" description="Helical" evidence="1">
    <location>
        <begin position="7"/>
        <end position="28"/>
    </location>
</feature>